<feature type="non-terminal residue" evidence="3">
    <location>
        <position position="1"/>
    </location>
</feature>
<evidence type="ECO:0000259" key="2">
    <source>
        <dbReference type="SMART" id="SM00856"/>
    </source>
</evidence>
<dbReference type="PANTHER" id="PTHR31080">
    <property type="entry name" value="PECTINESTERASE INHIBITOR-LIKE"/>
    <property type="match status" value="1"/>
</dbReference>
<dbReference type="GO" id="GO:0004857">
    <property type="term" value="F:enzyme inhibitor activity"/>
    <property type="evidence" value="ECO:0007669"/>
    <property type="project" value="InterPro"/>
</dbReference>
<dbReference type="SMART" id="SM00856">
    <property type="entry name" value="PMEI"/>
    <property type="match status" value="1"/>
</dbReference>
<dbReference type="InterPro" id="IPR006501">
    <property type="entry name" value="Pectinesterase_inhib_dom"/>
</dbReference>
<protein>
    <recommendedName>
        <fullName evidence="2">Pectinesterase inhibitor domain-containing protein</fullName>
    </recommendedName>
</protein>
<feature type="domain" description="Pectinesterase inhibitor" evidence="2">
    <location>
        <begin position="41"/>
        <end position="156"/>
    </location>
</feature>
<dbReference type="Pfam" id="PF04043">
    <property type="entry name" value="PMEI"/>
    <property type="match status" value="1"/>
</dbReference>
<feature type="non-terminal residue" evidence="3">
    <location>
        <position position="156"/>
    </location>
</feature>
<sequence>HCVICVGIQLTHNEGTGHNRIRSPDLVYNLCNSTIHYDVGTVSASIRKVCNSTSHYDLCVSSLSSFPGSPEANMCELARIAVEVSLDEAIRVNDFVVELKKSAEDQSQDALEDCIELLGDTVDQLNSSVSVLGEEDWKQSMDNLSTWLSAALTNPS</sequence>
<dbReference type="Gene3D" id="1.20.140.40">
    <property type="entry name" value="Invertase/pectin methylesterase inhibitor family protein"/>
    <property type="match status" value="1"/>
</dbReference>
<evidence type="ECO:0000256" key="1">
    <source>
        <dbReference type="ARBA" id="ARBA00022729"/>
    </source>
</evidence>
<proteinExistence type="predicted"/>
<name>K7NMN2_PINTA</name>
<dbReference type="InterPro" id="IPR051955">
    <property type="entry name" value="PME_Inhibitor"/>
</dbReference>
<dbReference type="SUPFAM" id="SSF101148">
    <property type="entry name" value="Plant invertase/pectin methylesterase inhibitor"/>
    <property type="match status" value="1"/>
</dbReference>
<reference evidence="3" key="1">
    <citation type="submission" date="2011-11" db="EMBL/GenBank/DDBJ databases">
        <title>Nucleotide Diversity and Divergence in the Loblolly Pine Gene Space.</title>
        <authorList>
            <person name="Neale D.B."/>
            <person name="Wegrzyn J.L."/>
            <person name="Lee J.M."/>
            <person name="Eckert A.J."/>
            <person name="Liechty J.D."/>
            <person name="Stevens K.A."/>
            <person name="Langley C.H."/>
        </authorList>
    </citation>
    <scope>NUCLEOTIDE SEQUENCE</scope>
    <source>
        <strain evidence="3">2241</strain>
        <tissue evidence="3">Megagametophyte</tissue>
    </source>
</reference>
<dbReference type="CDD" id="cd15798">
    <property type="entry name" value="PMEI-like_3"/>
    <property type="match status" value="1"/>
</dbReference>
<accession>K7NMN2</accession>
<dbReference type="EMBL" id="JQ020701">
    <property type="protein sequence ID" value="AEX12600.1"/>
    <property type="molecule type" value="Genomic_DNA"/>
</dbReference>
<organism evidence="3">
    <name type="scientific">Pinus taeda</name>
    <name type="common">Loblolly pine</name>
    <dbReference type="NCBI Taxonomy" id="3352"/>
    <lineage>
        <taxon>Eukaryota</taxon>
        <taxon>Viridiplantae</taxon>
        <taxon>Streptophyta</taxon>
        <taxon>Embryophyta</taxon>
        <taxon>Tracheophyta</taxon>
        <taxon>Spermatophyta</taxon>
        <taxon>Pinopsida</taxon>
        <taxon>Pinidae</taxon>
        <taxon>Conifers I</taxon>
        <taxon>Pinales</taxon>
        <taxon>Pinaceae</taxon>
        <taxon>Pinus</taxon>
        <taxon>Pinus subgen. Pinus</taxon>
    </lineage>
</organism>
<keyword evidence="1" id="KW-0732">Signal</keyword>
<evidence type="ECO:0000313" key="3">
    <source>
        <dbReference type="EMBL" id="AEX12600.1"/>
    </source>
</evidence>
<dbReference type="InterPro" id="IPR035513">
    <property type="entry name" value="Invertase/methylesterase_inhib"/>
</dbReference>
<gene>
    <name evidence="3" type="ORF">2_5258_01</name>
</gene>
<dbReference type="NCBIfam" id="TIGR01614">
    <property type="entry name" value="PME_inhib"/>
    <property type="match status" value="1"/>
</dbReference>
<dbReference type="AlphaFoldDB" id="K7NMN2"/>